<comment type="subcellular location">
    <subcellularLocation>
        <location evidence="1">Cell inner membrane</location>
        <topology evidence="1">Single-pass type II membrane protein</topology>
        <orientation evidence="1">Periplasmic side</orientation>
    </subcellularLocation>
</comment>
<reference evidence="17 18" key="1">
    <citation type="submission" date="2022-11" db="EMBL/GenBank/DDBJ databases">
        <authorList>
            <person name="Siebert D."/>
            <person name="Busche T."/>
            <person name="Saydam E."/>
            <person name="Kalinowski J."/>
            <person name="Ruckert C."/>
            <person name="Blombach B."/>
        </authorList>
    </citation>
    <scope>NUCLEOTIDE SEQUENCE [LARGE SCALE GENOMIC DNA]</scope>
    <source>
        <strain evidence="17 18">DSM 1083</strain>
    </source>
</reference>
<dbReference type="RefSeq" id="WP_275248597.1">
    <property type="nucleotide sequence ID" value="NZ_BAABDX010000001.1"/>
</dbReference>
<dbReference type="Pfam" id="PF13624">
    <property type="entry name" value="SurA_N_3"/>
    <property type="match status" value="1"/>
</dbReference>
<evidence type="ECO:0000256" key="10">
    <source>
        <dbReference type="ARBA" id="ARBA00031484"/>
    </source>
</evidence>
<keyword evidence="4" id="KW-0997">Cell inner membrane</keyword>
<accession>A0ABY8BSX7</accession>
<keyword evidence="18" id="KW-1185">Reference proteome</keyword>
<dbReference type="Proteomes" id="UP001213907">
    <property type="component" value="Chromosome"/>
</dbReference>
<keyword evidence="7 15" id="KW-0472">Membrane</keyword>
<dbReference type="InterPro" id="IPR052029">
    <property type="entry name" value="PpiD_chaperone"/>
</dbReference>
<evidence type="ECO:0000256" key="9">
    <source>
        <dbReference type="ARBA" id="ARBA00030642"/>
    </source>
</evidence>
<evidence type="ECO:0000256" key="14">
    <source>
        <dbReference type="PROSITE-ProRule" id="PRU00278"/>
    </source>
</evidence>
<keyword evidence="8" id="KW-0143">Chaperone</keyword>
<evidence type="ECO:0000256" key="1">
    <source>
        <dbReference type="ARBA" id="ARBA00004382"/>
    </source>
</evidence>
<sequence>MLRGIRNVTSNRVGKAIMSVLFGILIVSFAVWGIADIFKGSTQTTLATVGSTDIPLEQFRSAYTDKLQQISRQIRRPLTPIQGRAFGIDRQLLQQTIAEAALDEEARRMGLRMSDAEIVHTISTDPTFAGPNGKFDPARFAMAMRDYSYTEQRYIAEQRRLTLRRELIGSIVAGAEPSKAQIEAISRFQDEQRTVDYAKLGPDQAGTIETPPQDALNTYFEAHKAQFRAPEYRKVVYLTLSPDELAKKVVVSDDDARKIYDSRRGDYVKPDRREVQQIAFQSEDAAKAARAKIAGGMSFDDLAKEMKLTSGDTNLGLVSEKSLGDPIIARAAFALPLNEVSEPVKGALATVLLKVTKIEPGSTEAFEKVAPAIKKEIAEQRVRADFDKMRNAVEDERSGGASIAEAAQKNGLEATTVDVDRSGRTPDGKEAPLPKGVDLITAAFGSDVGVDNDPLTFPGGEVWFDVLGVTPSRDRTLDEVKDQVTARWRDEQVATRLRAKAKELVEKINKGGVFATEVKAAGLTAQTSAPFKREDKVNGLPDIVVDTAFRTAKGSAAMAENTPASSGVVVLQVANVTTPAIDLNSDESKKMKEGLAQNLSDEQIGQYITHLETTLGVKVNENAFAIATGATGNQ</sequence>
<evidence type="ECO:0000256" key="7">
    <source>
        <dbReference type="ARBA" id="ARBA00023136"/>
    </source>
</evidence>
<dbReference type="Gene3D" id="3.10.50.40">
    <property type="match status" value="1"/>
</dbReference>
<evidence type="ECO:0000256" key="12">
    <source>
        <dbReference type="ARBA" id="ARBA00040743"/>
    </source>
</evidence>
<dbReference type="SUPFAM" id="SSF109998">
    <property type="entry name" value="Triger factor/SurA peptide-binding domain-like"/>
    <property type="match status" value="1"/>
</dbReference>
<dbReference type="InterPro" id="IPR000297">
    <property type="entry name" value="PPIase_PpiC"/>
</dbReference>
<evidence type="ECO:0000313" key="17">
    <source>
        <dbReference type="EMBL" id="WEF53083.1"/>
    </source>
</evidence>
<keyword evidence="6 15" id="KW-1133">Transmembrane helix</keyword>
<keyword evidence="3" id="KW-1003">Cell membrane</keyword>
<evidence type="ECO:0000256" key="6">
    <source>
        <dbReference type="ARBA" id="ARBA00022989"/>
    </source>
</evidence>
<dbReference type="InterPro" id="IPR046357">
    <property type="entry name" value="PPIase_dom_sf"/>
</dbReference>
<evidence type="ECO:0000259" key="16">
    <source>
        <dbReference type="PROSITE" id="PS50198"/>
    </source>
</evidence>
<evidence type="ECO:0000256" key="2">
    <source>
        <dbReference type="ARBA" id="ARBA00018370"/>
    </source>
</evidence>
<keyword evidence="14" id="KW-0413">Isomerase</keyword>
<gene>
    <name evidence="17" type="ORF">AFIC_001606</name>
</gene>
<evidence type="ECO:0000256" key="8">
    <source>
        <dbReference type="ARBA" id="ARBA00023186"/>
    </source>
</evidence>
<evidence type="ECO:0000256" key="15">
    <source>
        <dbReference type="SAM" id="Phobius"/>
    </source>
</evidence>
<protein>
    <recommendedName>
        <fullName evidence="2">Parvulin-like PPIase</fullName>
    </recommendedName>
    <alternativeName>
        <fullName evidence="9">Peptidyl-prolyl cis-trans isomerase plp</fullName>
    </alternativeName>
    <alternativeName>
        <fullName evidence="12">Periplasmic chaperone PpiD</fullName>
    </alternativeName>
    <alternativeName>
        <fullName evidence="13">Periplasmic folding chaperone</fullName>
    </alternativeName>
    <alternativeName>
        <fullName evidence="10">Rotamase plp</fullName>
    </alternativeName>
</protein>
<evidence type="ECO:0000256" key="11">
    <source>
        <dbReference type="ARBA" id="ARBA00038408"/>
    </source>
</evidence>
<comment type="similarity">
    <text evidence="11">Belongs to the PpiD chaperone family.</text>
</comment>
<dbReference type="Pfam" id="PF13145">
    <property type="entry name" value="Rotamase_2"/>
    <property type="match status" value="1"/>
</dbReference>
<evidence type="ECO:0000313" key="18">
    <source>
        <dbReference type="Proteomes" id="UP001213907"/>
    </source>
</evidence>
<feature type="domain" description="PpiC" evidence="16">
    <location>
        <begin position="270"/>
        <end position="357"/>
    </location>
</feature>
<dbReference type="Gene3D" id="1.10.4030.10">
    <property type="entry name" value="Porin chaperone SurA, peptide-binding domain"/>
    <property type="match status" value="1"/>
</dbReference>
<feature type="transmembrane region" description="Helical" evidence="15">
    <location>
        <begin position="12"/>
        <end position="35"/>
    </location>
</feature>
<dbReference type="PROSITE" id="PS50198">
    <property type="entry name" value="PPIC_PPIASE_2"/>
    <property type="match status" value="1"/>
</dbReference>
<keyword evidence="5 15" id="KW-0812">Transmembrane</keyword>
<proteinExistence type="inferred from homology"/>
<dbReference type="PANTHER" id="PTHR47529:SF1">
    <property type="entry name" value="PERIPLASMIC CHAPERONE PPID"/>
    <property type="match status" value="1"/>
</dbReference>
<dbReference type="PANTHER" id="PTHR47529">
    <property type="entry name" value="PEPTIDYL-PROLYL CIS-TRANS ISOMERASE D"/>
    <property type="match status" value="1"/>
</dbReference>
<evidence type="ECO:0000256" key="13">
    <source>
        <dbReference type="ARBA" id="ARBA00042775"/>
    </source>
</evidence>
<organism evidence="17 18">
    <name type="scientific">Afipia carboxydohydrogena</name>
    <name type="common">Pseudomonas carboxydohydrogena</name>
    <dbReference type="NCBI Taxonomy" id="290"/>
    <lineage>
        <taxon>Bacteria</taxon>
        <taxon>Pseudomonadati</taxon>
        <taxon>Pseudomonadota</taxon>
        <taxon>Alphaproteobacteria</taxon>
        <taxon>Hyphomicrobiales</taxon>
        <taxon>Nitrobacteraceae</taxon>
        <taxon>Afipia</taxon>
    </lineage>
</organism>
<name>A0ABY8BSX7_AFICR</name>
<dbReference type="InterPro" id="IPR027304">
    <property type="entry name" value="Trigger_fact/SurA_dom_sf"/>
</dbReference>
<evidence type="ECO:0000256" key="3">
    <source>
        <dbReference type="ARBA" id="ARBA00022475"/>
    </source>
</evidence>
<evidence type="ECO:0000256" key="4">
    <source>
        <dbReference type="ARBA" id="ARBA00022519"/>
    </source>
</evidence>
<evidence type="ECO:0000256" key="5">
    <source>
        <dbReference type="ARBA" id="ARBA00022692"/>
    </source>
</evidence>
<dbReference type="SUPFAM" id="SSF54534">
    <property type="entry name" value="FKBP-like"/>
    <property type="match status" value="1"/>
</dbReference>
<dbReference type="EMBL" id="CP113162">
    <property type="protein sequence ID" value="WEF53083.1"/>
    <property type="molecule type" value="Genomic_DNA"/>
</dbReference>
<keyword evidence="14" id="KW-0697">Rotamase</keyword>